<name>A0A832YXE3_9EURY</name>
<feature type="domain" description="DUF2666" evidence="1">
    <location>
        <begin position="4"/>
        <end position="137"/>
    </location>
</feature>
<evidence type="ECO:0000259" key="1">
    <source>
        <dbReference type="Pfam" id="PF10869"/>
    </source>
</evidence>
<gene>
    <name evidence="2" type="ORF">EYG76_04210</name>
</gene>
<dbReference type="InterPro" id="IPR022620">
    <property type="entry name" value="DUF2666"/>
</dbReference>
<dbReference type="AlphaFoldDB" id="A0A832YXE3"/>
<protein>
    <submittedName>
        <fullName evidence="2">DUF2666 domain-containing protein</fullName>
    </submittedName>
</protein>
<reference evidence="2" key="1">
    <citation type="journal article" date="2020" name="ISME J.">
        <title>Gammaproteobacteria mediating utilization of methyl-, sulfur- and petroleum organic compounds in deep ocean hydrothermal plumes.</title>
        <authorList>
            <person name="Zhou Z."/>
            <person name="Liu Y."/>
            <person name="Pan J."/>
            <person name="Cron B.R."/>
            <person name="Toner B.M."/>
            <person name="Anantharaman K."/>
            <person name="Breier J.A."/>
            <person name="Dick G.J."/>
            <person name="Li M."/>
        </authorList>
    </citation>
    <scope>NUCLEOTIDE SEQUENCE</scope>
    <source>
        <strain evidence="2">SZUA-1385</strain>
    </source>
</reference>
<evidence type="ECO:0000313" key="3">
    <source>
        <dbReference type="Proteomes" id="UP000605144"/>
    </source>
</evidence>
<accession>A0A832YXE3</accession>
<dbReference type="Pfam" id="PF10869">
    <property type="entry name" value="DUF2666"/>
    <property type="match status" value="1"/>
</dbReference>
<dbReference type="Proteomes" id="UP000605144">
    <property type="component" value="Unassembled WGS sequence"/>
</dbReference>
<comment type="caution">
    <text evidence="2">The sequence shown here is derived from an EMBL/GenBank/DDBJ whole genome shotgun (WGS) entry which is preliminary data.</text>
</comment>
<sequence>MEKENIQFRAKKGKWFVVKKMEIDENTENIDIARMLISIDETLHKKILEHLPFDIKKLEEIADEIYQKKKGKRVKEEDIVEALKKLKSPKITKRLKEITEFKEGLEILKIILNNMVLERLGIKTNLNTKLIDKYMEKLNNLNNK</sequence>
<organism evidence="2 3">
    <name type="scientific">Methanothermococcus okinawensis</name>
    <dbReference type="NCBI Taxonomy" id="155863"/>
    <lineage>
        <taxon>Archaea</taxon>
        <taxon>Methanobacteriati</taxon>
        <taxon>Methanobacteriota</taxon>
        <taxon>Methanomada group</taxon>
        <taxon>Methanococci</taxon>
        <taxon>Methanococcales</taxon>
        <taxon>Methanococcaceae</taxon>
        <taxon>Methanothermococcus</taxon>
    </lineage>
</organism>
<dbReference type="EMBL" id="DQSV01000084">
    <property type="protein sequence ID" value="HIP17485.1"/>
    <property type="molecule type" value="Genomic_DNA"/>
</dbReference>
<proteinExistence type="predicted"/>
<evidence type="ECO:0000313" key="2">
    <source>
        <dbReference type="EMBL" id="HIP17485.1"/>
    </source>
</evidence>